<protein>
    <submittedName>
        <fullName evidence="5">Peptidylprolyl isomerase</fullName>
    </submittedName>
</protein>
<feature type="chain" id="PRO_5016396135" evidence="3">
    <location>
        <begin position="27"/>
        <end position="247"/>
    </location>
</feature>
<dbReference type="GO" id="GO:0003755">
    <property type="term" value="F:peptidyl-prolyl cis-trans isomerase activity"/>
    <property type="evidence" value="ECO:0007669"/>
    <property type="project" value="InterPro"/>
</dbReference>
<dbReference type="SUPFAM" id="SSF50891">
    <property type="entry name" value="Cyclophilin-like"/>
    <property type="match status" value="1"/>
</dbReference>
<feature type="signal peptide" evidence="3">
    <location>
        <begin position="1"/>
        <end position="26"/>
    </location>
</feature>
<comment type="function">
    <text evidence="1">PPIases accelerate the folding of proteins. It catalyzes the cis-trans isomerization of proline imidic peptide bonds in oligopeptides.</text>
</comment>
<feature type="region of interest" description="Disordered" evidence="2">
    <location>
        <begin position="27"/>
        <end position="65"/>
    </location>
</feature>
<evidence type="ECO:0000256" key="1">
    <source>
        <dbReference type="ARBA" id="ARBA00002388"/>
    </source>
</evidence>
<dbReference type="RefSeq" id="WP_109693031.1">
    <property type="nucleotide sequence ID" value="NZ_QGDD01000002.1"/>
</dbReference>
<dbReference type="InterPro" id="IPR002130">
    <property type="entry name" value="Cyclophilin-type_PPIase_dom"/>
</dbReference>
<dbReference type="Proteomes" id="UP000245507">
    <property type="component" value="Unassembled WGS sequence"/>
</dbReference>
<feature type="compositionally biased region" description="Polar residues" evidence="2">
    <location>
        <begin position="36"/>
        <end position="54"/>
    </location>
</feature>
<dbReference type="PANTHER" id="PTHR45625:SF3">
    <property type="entry name" value="PEPTIDYL-PROLYL CIS-TRANS ISOMERASE B-RELATED"/>
    <property type="match status" value="1"/>
</dbReference>
<evidence type="ECO:0000256" key="2">
    <source>
        <dbReference type="SAM" id="MobiDB-lite"/>
    </source>
</evidence>
<dbReference type="PROSITE" id="PS50072">
    <property type="entry name" value="CSA_PPIASE_2"/>
    <property type="match status" value="1"/>
</dbReference>
<comment type="caution">
    <text evidence="5">The sequence shown here is derived from an EMBL/GenBank/DDBJ whole genome shotgun (WGS) entry which is preliminary data.</text>
</comment>
<dbReference type="AlphaFoldDB" id="A0A316TH98"/>
<sequence>MRARTFTRPALAATALVLALGLAACGDDDPEDEASDNSSTASETTEDPTATGTESESDAGGATECEYVSDGTASDVELPPATPTTSGEVEVSIETTIGQFDLTLDGDRTPCTTNSMVSLVEQGFYDGTTCHRMTVSQGFQVLQCGDPTGTGSGGPGYTIPAEYDGTETYPAGTLAMARAQDPDSGGSQFFICFGDTALGPEYTVFGTADQETVDAIAEAAEAGVTPVMGPEDGTPNTEITFETATLD</sequence>
<dbReference type="PANTHER" id="PTHR45625">
    <property type="entry name" value="PEPTIDYL-PROLYL CIS-TRANS ISOMERASE-RELATED"/>
    <property type="match status" value="1"/>
</dbReference>
<keyword evidence="5" id="KW-0413">Isomerase</keyword>
<name>A0A316TH98_9ACTN</name>
<accession>A0A316TH98</accession>
<dbReference type="Gene3D" id="2.40.100.10">
    <property type="entry name" value="Cyclophilin-like"/>
    <property type="match status" value="1"/>
</dbReference>
<dbReference type="CDD" id="cd00317">
    <property type="entry name" value="cyclophilin"/>
    <property type="match status" value="1"/>
</dbReference>
<keyword evidence="6" id="KW-1185">Reference proteome</keyword>
<reference evidence="5 6" key="1">
    <citation type="submission" date="2018-05" db="EMBL/GenBank/DDBJ databases">
        <title>Nocardioides silvaticus genome.</title>
        <authorList>
            <person name="Li C."/>
            <person name="Wang G."/>
        </authorList>
    </citation>
    <scope>NUCLEOTIDE SEQUENCE [LARGE SCALE GENOMIC DNA]</scope>
    <source>
        <strain evidence="5 6">CCTCC AB 2018079</strain>
    </source>
</reference>
<evidence type="ECO:0000313" key="5">
    <source>
        <dbReference type="EMBL" id="PWN03943.1"/>
    </source>
</evidence>
<proteinExistence type="predicted"/>
<dbReference type="InterPro" id="IPR029000">
    <property type="entry name" value="Cyclophilin-like_dom_sf"/>
</dbReference>
<evidence type="ECO:0000259" key="4">
    <source>
        <dbReference type="PROSITE" id="PS50072"/>
    </source>
</evidence>
<dbReference type="InterPro" id="IPR044666">
    <property type="entry name" value="Cyclophilin_A-like"/>
</dbReference>
<evidence type="ECO:0000256" key="3">
    <source>
        <dbReference type="SAM" id="SignalP"/>
    </source>
</evidence>
<dbReference type="PROSITE" id="PS51257">
    <property type="entry name" value="PROKAR_LIPOPROTEIN"/>
    <property type="match status" value="1"/>
</dbReference>
<feature type="domain" description="PPIase cyclophilin-type" evidence="4">
    <location>
        <begin position="94"/>
        <end position="246"/>
    </location>
</feature>
<gene>
    <name evidence="5" type="ORF">DJ010_07800</name>
</gene>
<evidence type="ECO:0000313" key="6">
    <source>
        <dbReference type="Proteomes" id="UP000245507"/>
    </source>
</evidence>
<dbReference type="Pfam" id="PF00160">
    <property type="entry name" value="Pro_isomerase"/>
    <property type="match status" value="1"/>
</dbReference>
<organism evidence="5 6">
    <name type="scientific">Nocardioides silvaticus</name>
    <dbReference type="NCBI Taxonomy" id="2201891"/>
    <lineage>
        <taxon>Bacteria</taxon>
        <taxon>Bacillati</taxon>
        <taxon>Actinomycetota</taxon>
        <taxon>Actinomycetes</taxon>
        <taxon>Propionibacteriales</taxon>
        <taxon>Nocardioidaceae</taxon>
        <taxon>Nocardioides</taxon>
    </lineage>
</organism>
<dbReference type="EMBL" id="QGDD01000002">
    <property type="protein sequence ID" value="PWN03943.1"/>
    <property type="molecule type" value="Genomic_DNA"/>
</dbReference>
<dbReference type="OrthoDB" id="5507614at2"/>
<keyword evidence="3" id="KW-0732">Signal</keyword>